<dbReference type="InterPro" id="IPR013786">
    <property type="entry name" value="AcylCoA_DH/ox_N"/>
</dbReference>
<dbReference type="EMBL" id="UINC01110508">
    <property type="protein sequence ID" value="SVC78063.1"/>
    <property type="molecule type" value="Genomic_DNA"/>
</dbReference>
<proteinExistence type="predicted"/>
<reference evidence="2" key="1">
    <citation type="submission" date="2018-05" db="EMBL/GenBank/DDBJ databases">
        <authorList>
            <person name="Lanie J.A."/>
            <person name="Ng W.-L."/>
            <person name="Kazmierczak K.M."/>
            <person name="Andrzejewski T.M."/>
            <person name="Davidsen T.M."/>
            <person name="Wayne K.J."/>
            <person name="Tettelin H."/>
            <person name="Glass J.I."/>
            <person name="Rusch D."/>
            <person name="Podicherti R."/>
            <person name="Tsui H.-C.T."/>
            <person name="Winkler M.E."/>
        </authorList>
    </citation>
    <scope>NUCLEOTIDE SEQUENCE</scope>
</reference>
<gene>
    <name evidence="2" type="ORF">METZ01_LOCUS330917</name>
</gene>
<sequence length="81" mass="9566">MNFEIPRTLYRTEHEIFRESVAKFLRDEVLPHYEKWEDEGRTPLEIWRRAGEFGILGTSIPEEYGGMGGDFLYDAIVIEEL</sequence>
<dbReference type="GO" id="GO:0003995">
    <property type="term" value="F:acyl-CoA dehydrogenase activity"/>
    <property type="evidence" value="ECO:0007669"/>
    <property type="project" value="TreeGrafter"/>
</dbReference>
<feature type="domain" description="Acyl-CoA dehydrogenase/oxidase N-terminal" evidence="1">
    <location>
        <begin position="12"/>
        <end position="81"/>
    </location>
</feature>
<feature type="non-terminal residue" evidence="2">
    <location>
        <position position="81"/>
    </location>
</feature>
<dbReference type="PANTHER" id="PTHR43884">
    <property type="entry name" value="ACYL-COA DEHYDROGENASE"/>
    <property type="match status" value="1"/>
</dbReference>
<dbReference type="Gene3D" id="1.10.540.10">
    <property type="entry name" value="Acyl-CoA dehydrogenase/oxidase, N-terminal domain"/>
    <property type="match status" value="1"/>
</dbReference>
<accession>A0A382PXH0</accession>
<evidence type="ECO:0000259" key="1">
    <source>
        <dbReference type="Pfam" id="PF02771"/>
    </source>
</evidence>
<dbReference type="PANTHER" id="PTHR43884:SF12">
    <property type="entry name" value="ISOVALERYL-COA DEHYDROGENASE, MITOCHONDRIAL-RELATED"/>
    <property type="match status" value="1"/>
</dbReference>
<protein>
    <recommendedName>
        <fullName evidence="1">Acyl-CoA dehydrogenase/oxidase N-terminal domain-containing protein</fullName>
    </recommendedName>
</protein>
<name>A0A382PXH0_9ZZZZ</name>
<dbReference type="SUPFAM" id="SSF56645">
    <property type="entry name" value="Acyl-CoA dehydrogenase NM domain-like"/>
    <property type="match status" value="1"/>
</dbReference>
<dbReference type="InterPro" id="IPR009100">
    <property type="entry name" value="AcylCoA_DH/oxidase_NM_dom_sf"/>
</dbReference>
<dbReference type="AlphaFoldDB" id="A0A382PXH0"/>
<dbReference type="GO" id="GO:0050660">
    <property type="term" value="F:flavin adenine dinucleotide binding"/>
    <property type="evidence" value="ECO:0007669"/>
    <property type="project" value="InterPro"/>
</dbReference>
<organism evidence="2">
    <name type="scientific">marine metagenome</name>
    <dbReference type="NCBI Taxonomy" id="408172"/>
    <lineage>
        <taxon>unclassified sequences</taxon>
        <taxon>metagenomes</taxon>
        <taxon>ecological metagenomes</taxon>
    </lineage>
</organism>
<dbReference type="Pfam" id="PF02771">
    <property type="entry name" value="Acyl-CoA_dh_N"/>
    <property type="match status" value="1"/>
</dbReference>
<dbReference type="InterPro" id="IPR037069">
    <property type="entry name" value="AcylCoA_DH/ox_N_sf"/>
</dbReference>
<evidence type="ECO:0000313" key="2">
    <source>
        <dbReference type="EMBL" id="SVC78063.1"/>
    </source>
</evidence>